<dbReference type="Pfam" id="PF00392">
    <property type="entry name" value="GntR"/>
    <property type="match status" value="1"/>
</dbReference>
<evidence type="ECO:0000256" key="2">
    <source>
        <dbReference type="ARBA" id="ARBA00023125"/>
    </source>
</evidence>
<dbReference type="GO" id="GO:0003700">
    <property type="term" value="F:DNA-binding transcription factor activity"/>
    <property type="evidence" value="ECO:0007669"/>
    <property type="project" value="InterPro"/>
</dbReference>
<feature type="domain" description="HTH gntR-type" evidence="4">
    <location>
        <begin position="4"/>
        <end position="71"/>
    </location>
</feature>
<evidence type="ECO:0000256" key="3">
    <source>
        <dbReference type="ARBA" id="ARBA00023163"/>
    </source>
</evidence>
<evidence type="ECO:0000313" key="5">
    <source>
        <dbReference type="EMBL" id="GCD98334.1"/>
    </source>
</evidence>
<dbReference type="EMBL" id="BIFH01000027">
    <property type="protein sequence ID" value="GCD98334.1"/>
    <property type="molecule type" value="Genomic_DNA"/>
</dbReference>
<dbReference type="PANTHER" id="PTHR44846:SF17">
    <property type="entry name" value="GNTR-FAMILY TRANSCRIPTIONAL REGULATOR"/>
    <property type="match status" value="1"/>
</dbReference>
<dbReference type="Gene3D" id="3.40.1410.10">
    <property type="entry name" value="Chorismate lyase-like"/>
    <property type="match status" value="1"/>
</dbReference>
<dbReference type="Gene3D" id="1.10.10.10">
    <property type="entry name" value="Winged helix-like DNA-binding domain superfamily/Winged helix DNA-binding domain"/>
    <property type="match status" value="1"/>
</dbReference>
<dbReference type="InterPro" id="IPR000524">
    <property type="entry name" value="Tscrpt_reg_HTH_GntR"/>
</dbReference>
<dbReference type="PROSITE" id="PS00430">
    <property type="entry name" value="TONB_DEPENDENT_REC_1"/>
    <property type="match status" value="1"/>
</dbReference>
<evidence type="ECO:0000259" key="4">
    <source>
        <dbReference type="PROSITE" id="PS50949"/>
    </source>
</evidence>
<dbReference type="SMART" id="SM00345">
    <property type="entry name" value="HTH_GNTR"/>
    <property type="match status" value="1"/>
</dbReference>
<keyword evidence="1" id="KW-0805">Transcription regulation</keyword>
<dbReference type="Pfam" id="PF07702">
    <property type="entry name" value="UTRA"/>
    <property type="match status" value="1"/>
</dbReference>
<dbReference type="CDD" id="cd07377">
    <property type="entry name" value="WHTH_GntR"/>
    <property type="match status" value="1"/>
</dbReference>
<keyword evidence="2" id="KW-0238">DNA-binding</keyword>
<dbReference type="OrthoDB" id="7363114at2"/>
<protein>
    <submittedName>
        <fullName evidence="5">GntR family transcriptional regulator</fullName>
    </submittedName>
</protein>
<dbReference type="InterPro" id="IPR011663">
    <property type="entry name" value="UTRA"/>
</dbReference>
<dbReference type="AlphaFoldDB" id="A0A401YUP0"/>
<dbReference type="SUPFAM" id="SSF46785">
    <property type="entry name" value="Winged helix' DNA-binding domain"/>
    <property type="match status" value="1"/>
</dbReference>
<evidence type="ECO:0000256" key="1">
    <source>
        <dbReference type="ARBA" id="ARBA00023015"/>
    </source>
</evidence>
<keyword evidence="3" id="KW-0804">Transcription</keyword>
<proteinExistence type="predicted"/>
<dbReference type="GO" id="GO:0003677">
    <property type="term" value="F:DNA binding"/>
    <property type="evidence" value="ECO:0007669"/>
    <property type="project" value="UniProtKB-KW"/>
</dbReference>
<comment type="caution">
    <text evidence="5">The sequence shown here is derived from an EMBL/GenBank/DDBJ whole genome shotgun (WGS) entry which is preliminary data.</text>
</comment>
<dbReference type="InterPro" id="IPR010916">
    <property type="entry name" value="TonB_box_CS"/>
</dbReference>
<dbReference type="GO" id="GO:0045892">
    <property type="term" value="P:negative regulation of DNA-templated transcription"/>
    <property type="evidence" value="ECO:0007669"/>
    <property type="project" value="TreeGrafter"/>
</dbReference>
<dbReference type="InterPro" id="IPR050679">
    <property type="entry name" value="Bact_HTH_transcr_reg"/>
</dbReference>
<reference evidence="5 6" key="1">
    <citation type="submission" date="2018-12" db="EMBL/GenBank/DDBJ databases">
        <title>Draft genome sequence of Embleya hyalina NBRC 13850T.</title>
        <authorList>
            <person name="Komaki H."/>
            <person name="Hosoyama A."/>
            <person name="Kimura A."/>
            <person name="Ichikawa N."/>
            <person name="Tamura T."/>
        </authorList>
    </citation>
    <scope>NUCLEOTIDE SEQUENCE [LARGE SCALE GENOMIC DNA]</scope>
    <source>
        <strain evidence="5 6">NBRC 13850</strain>
    </source>
</reference>
<accession>A0A401YUP0</accession>
<dbReference type="Proteomes" id="UP000286931">
    <property type="component" value="Unassembled WGS sequence"/>
</dbReference>
<organism evidence="5 6">
    <name type="scientific">Embleya hyalina</name>
    <dbReference type="NCBI Taxonomy" id="516124"/>
    <lineage>
        <taxon>Bacteria</taxon>
        <taxon>Bacillati</taxon>
        <taxon>Actinomycetota</taxon>
        <taxon>Actinomycetes</taxon>
        <taxon>Kitasatosporales</taxon>
        <taxon>Streptomycetaceae</taxon>
        <taxon>Embleya</taxon>
    </lineage>
</organism>
<name>A0A401YUP0_9ACTN</name>
<dbReference type="PROSITE" id="PS50949">
    <property type="entry name" value="HTH_GNTR"/>
    <property type="match status" value="1"/>
</dbReference>
<sequence length="242" mass="25986">MPSNVRWTAIADHYRAQVLSGEITPGTKLPSNKALADSWGTTTATVSRALGNLVVEKVLYTSPRGTYVADAPYSSASASDRLTRVHRTKSALMDGETIVVTAAGLVVPPNYIREMFQLDHGDQIVRRESVIGRGKTRTALTVTWHPVEFLGLVPDLVSTAVGKAAGLTDKVLTATGRKITHGRDDMHARTADAREASHLGVPIGASILGLGYRWSDEAGIIEFGEVCLPSMLTIGYPYELAD</sequence>
<gene>
    <name evidence="5" type="ORF">EHYA_06040</name>
</gene>
<dbReference type="InterPro" id="IPR036388">
    <property type="entry name" value="WH-like_DNA-bd_sf"/>
</dbReference>
<dbReference type="InterPro" id="IPR036390">
    <property type="entry name" value="WH_DNA-bd_sf"/>
</dbReference>
<keyword evidence="6" id="KW-1185">Reference proteome</keyword>
<evidence type="ECO:0000313" key="6">
    <source>
        <dbReference type="Proteomes" id="UP000286931"/>
    </source>
</evidence>
<dbReference type="SUPFAM" id="SSF64288">
    <property type="entry name" value="Chorismate lyase-like"/>
    <property type="match status" value="1"/>
</dbReference>
<dbReference type="InterPro" id="IPR028978">
    <property type="entry name" value="Chorismate_lyase_/UTRA_dom_sf"/>
</dbReference>
<dbReference type="PANTHER" id="PTHR44846">
    <property type="entry name" value="MANNOSYL-D-GLYCERATE TRANSPORT/METABOLISM SYSTEM REPRESSOR MNGR-RELATED"/>
    <property type="match status" value="1"/>
</dbReference>